<dbReference type="Proteomes" id="UP000824881">
    <property type="component" value="Unassembled WGS sequence"/>
</dbReference>
<evidence type="ECO:0000313" key="2">
    <source>
        <dbReference type="Proteomes" id="UP000824881"/>
    </source>
</evidence>
<dbReference type="EMBL" id="WQMT02000009">
    <property type="protein sequence ID" value="KAG9219698.1"/>
    <property type="molecule type" value="Genomic_DNA"/>
</dbReference>
<reference evidence="1 2" key="1">
    <citation type="journal article" date="2021" name="Appl. Environ. Microbiol.">
        <title>Genetic linkage and physical mapping for an oyster mushroom Pleurotus cornucopiae and QTL analysis for the trait cap color.</title>
        <authorList>
            <person name="Zhang Y."/>
            <person name="Gao W."/>
            <person name="Sonnenberg A."/>
            <person name="Chen Q."/>
            <person name="Zhang J."/>
            <person name="Huang C."/>
        </authorList>
    </citation>
    <scope>NUCLEOTIDE SEQUENCE [LARGE SCALE GENOMIC DNA]</scope>
    <source>
        <strain evidence="1">CCMSSC00406</strain>
    </source>
</reference>
<gene>
    <name evidence="1" type="ORF">CCMSSC00406_0005980</name>
</gene>
<protein>
    <submittedName>
        <fullName evidence="1">Uncharacterized protein</fullName>
    </submittedName>
</protein>
<name>A0ACB7INC9_PLECO</name>
<accession>A0ACB7INC9</accession>
<keyword evidence="2" id="KW-1185">Reference proteome</keyword>
<sequence>MSLPTARKDISEQPAAGSVTAPIDRAAKDADVDRKIRLYHLVGAFREGRMPTNEQIEQTLDYVLANSPVDLSNLSPEGQSLIEDTRDVINTAKIIVQEKNADELVQSFIWHTRSTNASTVLNKDPNQAAPVDKSKIDNDAQHATRHLRTLVSLILTNAEVRKLFTDFSIIGRDLLAISASKASEQMRPSEDQLRRVDEPAPQDQFITEGGRVAGPNETPVLETRVPGTDHRVTQHPKDEFGKGATIKTESGDTVPASRAYDQARTEADAAKQRGRETAQQGRQQAVEEYDDVRRAADDDTRDPNAEVDEKKQTLRDRIRGYRDNITDRIPSQHKDRANEHADRTKKFLLEDYFPEERRDQFIYRGKKVVIECQKHDDYQESMRWLLGAIEEYVGHAKKVGVQGQESGKQLKQDTDLQTALSELRTLLERFANGQTMDGVFDAINVIIDDTRRDPELRDWFANVDTYMRKVLLEAGYVLEDECNQAANELKDEGRTFYDDKYKSHFDNLFDQFGRWFGAMGEDPLNKQLGDDVARLTKDLLFDDQGSLQFKPHLWRDIRNVIVPAFVDKAGYFPIPRIEYTDDNLDLVLENLVLAGRNILPNVLEMEMRNYLKMSPYDAIQDNGRSELRLEGSQMQVDMQDVAFWYKKKGGMGPNMSDSGLADVLIGGKGLQVDIHIVTTDKRDKSRIIKVKDVNVKMDSLKFSIRGSKHDLLYKVFGSVATGLVKKQIQKAIADSIRTGVEYIDGQLVGVRDRMNEAKVSDEATRAQALKDLFKRKQDEASSLKTSDKRSQFKVMTDKKSSVIDPNAGHPDGWVNQTESAPTRGREWRSDAFTIV</sequence>
<comment type="caution">
    <text evidence="1">The sequence shown here is derived from an EMBL/GenBank/DDBJ whole genome shotgun (WGS) entry which is preliminary data.</text>
</comment>
<evidence type="ECO:0000313" key="1">
    <source>
        <dbReference type="EMBL" id="KAG9219698.1"/>
    </source>
</evidence>
<organism evidence="1 2">
    <name type="scientific">Pleurotus cornucopiae</name>
    <name type="common">Cornucopia mushroom</name>
    <dbReference type="NCBI Taxonomy" id="5321"/>
    <lineage>
        <taxon>Eukaryota</taxon>
        <taxon>Fungi</taxon>
        <taxon>Dikarya</taxon>
        <taxon>Basidiomycota</taxon>
        <taxon>Agaricomycotina</taxon>
        <taxon>Agaricomycetes</taxon>
        <taxon>Agaricomycetidae</taxon>
        <taxon>Agaricales</taxon>
        <taxon>Pleurotineae</taxon>
        <taxon>Pleurotaceae</taxon>
        <taxon>Pleurotus</taxon>
    </lineage>
</organism>
<proteinExistence type="predicted"/>